<dbReference type="Proteomes" id="UP000831701">
    <property type="component" value="Chromosome 17"/>
</dbReference>
<reference evidence="1" key="1">
    <citation type="submission" date="2022-04" db="EMBL/GenBank/DDBJ databases">
        <title>Jade perch genome.</title>
        <authorList>
            <person name="Chao B."/>
        </authorList>
    </citation>
    <scope>NUCLEOTIDE SEQUENCE</scope>
    <source>
        <strain evidence="1">CB-2022</strain>
    </source>
</reference>
<evidence type="ECO:0000313" key="2">
    <source>
        <dbReference type="Proteomes" id="UP000831701"/>
    </source>
</evidence>
<gene>
    <name evidence="1" type="ORF">L3Q82_002721</name>
</gene>
<accession>A0ACB8VUB8</accession>
<proteinExistence type="predicted"/>
<comment type="caution">
    <text evidence="1">The sequence shown here is derived from an EMBL/GenBank/DDBJ whole genome shotgun (WGS) entry which is preliminary data.</text>
</comment>
<keyword evidence="2" id="KW-1185">Reference proteome</keyword>
<dbReference type="EMBL" id="CM041547">
    <property type="protein sequence ID" value="KAI3359192.1"/>
    <property type="molecule type" value="Genomic_DNA"/>
</dbReference>
<organism evidence="1 2">
    <name type="scientific">Scortum barcoo</name>
    <name type="common">barcoo grunter</name>
    <dbReference type="NCBI Taxonomy" id="214431"/>
    <lineage>
        <taxon>Eukaryota</taxon>
        <taxon>Metazoa</taxon>
        <taxon>Chordata</taxon>
        <taxon>Craniata</taxon>
        <taxon>Vertebrata</taxon>
        <taxon>Euteleostomi</taxon>
        <taxon>Actinopterygii</taxon>
        <taxon>Neopterygii</taxon>
        <taxon>Teleostei</taxon>
        <taxon>Neoteleostei</taxon>
        <taxon>Acanthomorphata</taxon>
        <taxon>Eupercaria</taxon>
        <taxon>Centrarchiformes</taxon>
        <taxon>Terapontoidei</taxon>
        <taxon>Terapontidae</taxon>
        <taxon>Scortum</taxon>
    </lineage>
</organism>
<name>A0ACB8VUB8_9TELE</name>
<sequence>MLGTLCTLITALTCVSGVTVVTVVTQKPPVVTVRKGETATMDCNLGTVTNYGARWYKQIPGGVPQFVLKFHHSDRSPKYGSGFSSPKFTSTHQSRSDYRLIIKNVEEGDSAVYHCSTYGTALLGRRGAGAFLSYLGRRQGGSSLPPPVLTVFPPSSAELQSNKASLVCLSSQSVPFADVSWLSGGSPVSSGISTSTAVQQADRTFQISSYLAIQTSDWNMDKVYTCVSGVTVLTQKPPVVTVRKGETATMDCNLGTVTDSGASLEGEVVYQGSSSSEKTVKVRAMMGAGKKSTNTSFFLNKENKDENLQDVDAVIVLTQTPAVHTVSTGQEVVLRCNIQRYDNVYVYWYKQVPGEAPQFVLRFYHGDSSLVFGSGFSSDRFNSKSSSNIDYQFIIKRSEAGDSAVYYCSSLPPPVLTVFPPSSAELQSNKASLVCLSSQSVPFADVSWLSGGSPVSSGISTSTAVQQADRTFQISSYLAIQTSDWNMDKVYTCVSGVTVLTQKPPVVTVRKGETATMDCNLGTVTDSGVRLYKQIPGGVPQFILDYIHGWSSPKYGSGFSSPKFTSTHQSTTDYRLIINNVEEGDSAVYYCKTFDSSVNEYVSQGFTL</sequence>
<evidence type="ECO:0000313" key="1">
    <source>
        <dbReference type="EMBL" id="KAI3359192.1"/>
    </source>
</evidence>
<protein>
    <submittedName>
        <fullName evidence="1">Uncharacterized protein</fullName>
    </submittedName>
</protein>